<keyword evidence="2" id="KW-0472">Membrane</keyword>
<keyword evidence="2" id="KW-1133">Transmembrane helix</keyword>
<dbReference type="CDD" id="cd03794">
    <property type="entry name" value="GT4_WbuB-like"/>
    <property type="match status" value="1"/>
</dbReference>
<sequence>MSGNNLSWEDKIRLSIITQFYPPDYAATGQLIEELAIQLSRLGMKVDIFTGQPGYAFQKKSAPARENREKIQIRRSRTARMWHQRIRGKTIGGVLFCLRCALHLIKRSRRVDILLVTTAPPFLPILCYFVDLFFGLSYVCLLYDIYPDVAVELKVVKPNSWIVKIWNLLNILSWQRAKKIIVLSSSMAEKISQKCPKIADKIVPIHNWADPNLISPLPKEKNWFAQKYNLVNKFTVLYSGNLGRCHDLETILEAAQILQHEPVEFVFVGDGAKSSSCQQKVQQWGLKNCQFLPYQEKQNLPYSLTAGDLSLVSVSKGMEGLVAPSKFYGALASGLAIAVICESHSYLRELVSDAKCGKSFNNEDSQGLADFIRYLATNPEVAKRMGNSGRQYLEKHLTPEIIAQQYSEVLYEAVGKLETGEDLSVATKPVILTTK</sequence>
<dbReference type="InterPro" id="IPR001296">
    <property type="entry name" value="Glyco_trans_1"/>
</dbReference>
<dbReference type="Pfam" id="PF00534">
    <property type="entry name" value="Glycos_transf_1"/>
    <property type="match status" value="1"/>
</dbReference>
<accession>A0A2T1C0I2</accession>
<dbReference type="PANTHER" id="PTHR46401">
    <property type="entry name" value="GLYCOSYLTRANSFERASE WBBK-RELATED"/>
    <property type="match status" value="1"/>
</dbReference>
<feature type="domain" description="Glycosyl transferase family 1" evidence="3">
    <location>
        <begin position="226"/>
        <end position="391"/>
    </location>
</feature>
<evidence type="ECO:0000256" key="2">
    <source>
        <dbReference type="SAM" id="Phobius"/>
    </source>
</evidence>
<dbReference type="GO" id="GO:0009103">
    <property type="term" value="P:lipopolysaccharide biosynthetic process"/>
    <property type="evidence" value="ECO:0007669"/>
    <property type="project" value="TreeGrafter"/>
</dbReference>
<evidence type="ECO:0000259" key="3">
    <source>
        <dbReference type="Pfam" id="PF00534"/>
    </source>
</evidence>
<evidence type="ECO:0000259" key="4">
    <source>
        <dbReference type="Pfam" id="PF13439"/>
    </source>
</evidence>
<dbReference type="RefSeq" id="WP_106289780.1">
    <property type="nucleotide sequence ID" value="NZ_CAWNTC010000117.1"/>
</dbReference>
<dbReference type="Pfam" id="PF13439">
    <property type="entry name" value="Glyco_transf_4"/>
    <property type="match status" value="1"/>
</dbReference>
<dbReference type="Gene3D" id="3.40.50.2000">
    <property type="entry name" value="Glycogen Phosphorylase B"/>
    <property type="match status" value="2"/>
</dbReference>
<dbReference type="OrthoDB" id="9811902at2"/>
<dbReference type="PANTHER" id="PTHR46401:SF2">
    <property type="entry name" value="GLYCOSYLTRANSFERASE WBBK-RELATED"/>
    <property type="match status" value="1"/>
</dbReference>
<evidence type="ECO:0000313" key="5">
    <source>
        <dbReference type="EMBL" id="PSB01776.1"/>
    </source>
</evidence>
<dbReference type="AlphaFoldDB" id="A0A2T1C0I2"/>
<dbReference type="Proteomes" id="UP000238762">
    <property type="component" value="Unassembled WGS sequence"/>
</dbReference>
<evidence type="ECO:0000256" key="1">
    <source>
        <dbReference type="ARBA" id="ARBA00022679"/>
    </source>
</evidence>
<reference evidence="5 6" key="2">
    <citation type="submission" date="2018-03" db="EMBL/GenBank/DDBJ databases">
        <title>The ancient ancestry and fast evolution of plastids.</title>
        <authorList>
            <person name="Moore K.R."/>
            <person name="Magnabosco C."/>
            <person name="Momper L."/>
            <person name="Gold D.A."/>
            <person name="Bosak T."/>
            <person name="Fournier G.P."/>
        </authorList>
    </citation>
    <scope>NUCLEOTIDE SEQUENCE [LARGE SCALE GENOMIC DNA]</scope>
    <source>
        <strain evidence="5 6">CCAP 1448/3</strain>
    </source>
</reference>
<keyword evidence="2" id="KW-0812">Transmembrane</keyword>
<dbReference type="SUPFAM" id="SSF53756">
    <property type="entry name" value="UDP-Glycosyltransferase/glycogen phosphorylase"/>
    <property type="match status" value="1"/>
</dbReference>
<comment type="caution">
    <text evidence="5">The sequence shown here is derived from an EMBL/GenBank/DDBJ whole genome shotgun (WGS) entry which is preliminary data.</text>
</comment>
<dbReference type="EMBL" id="PVWJ01000089">
    <property type="protein sequence ID" value="PSB01776.1"/>
    <property type="molecule type" value="Genomic_DNA"/>
</dbReference>
<name>A0A2T1C0I2_9CYAN</name>
<evidence type="ECO:0000313" key="6">
    <source>
        <dbReference type="Proteomes" id="UP000238762"/>
    </source>
</evidence>
<keyword evidence="6" id="KW-1185">Reference proteome</keyword>
<reference evidence="5 6" key="1">
    <citation type="submission" date="2018-02" db="EMBL/GenBank/DDBJ databases">
        <authorList>
            <person name="Cohen D.B."/>
            <person name="Kent A.D."/>
        </authorList>
    </citation>
    <scope>NUCLEOTIDE SEQUENCE [LARGE SCALE GENOMIC DNA]</scope>
    <source>
        <strain evidence="5 6">CCAP 1448/3</strain>
    </source>
</reference>
<feature type="transmembrane region" description="Helical" evidence="2">
    <location>
        <begin position="113"/>
        <end position="139"/>
    </location>
</feature>
<protein>
    <submittedName>
        <fullName evidence="5">Glycosyltransferase WbuB</fullName>
    </submittedName>
</protein>
<organism evidence="5 6">
    <name type="scientific">Merismopedia glauca CCAP 1448/3</name>
    <dbReference type="NCBI Taxonomy" id="1296344"/>
    <lineage>
        <taxon>Bacteria</taxon>
        <taxon>Bacillati</taxon>
        <taxon>Cyanobacteriota</taxon>
        <taxon>Cyanophyceae</taxon>
        <taxon>Synechococcales</taxon>
        <taxon>Merismopediaceae</taxon>
        <taxon>Merismopedia</taxon>
    </lineage>
</organism>
<keyword evidence="1 5" id="KW-0808">Transferase</keyword>
<proteinExistence type="predicted"/>
<dbReference type="GO" id="GO:0016757">
    <property type="term" value="F:glycosyltransferase activity"/>
    <property type="evidence" value="ECO:0007669"/>
    <property type="project" value="InterPro"/>
</dbReference>
<feature type="domain" description="Glycosyltransferase subfamily 4-like N-terminal" evidence="4">
    <location>
        <begin position="31"/>
        <end position="212"/>
    </location>
</feature>
<gene>
    <name evidence="5" type="ORF">C7B64_16640</name>
</gene>
<dbReference type="InterPro" id="IPR028098">
    <property type="entry name" value="Glyco_trans_4-like_N"/>
</dbReference>